<dbReference type="Proteomes" id="UP000177629">
    <property type="component" value="Unassembled WGS sequence"/>
</dbReference>
<gene>
    <name evidence="10" type="ORF">A2806_03775</name>
</gene>
<dbReference type="FunFam" id="1.10.8.60:FF:000017">
    <property type="entry name" value="ATP-dependent chaperone ClpB"/>
    <property type="match status" value="1"/>
</dbReference>
<dbReference type="Gene3D" id="1.10.8.60">
    <property type="match status" value="1"/>
</dbReference>
<dbReference type="FunFam" id="3.40.50.300:FF:000010">
    <property type="entry name" value="Chaperone clpB 1, putative"/>
    <property type="match status" value="1"/>
</dbReference>
<dbReference type="PROSITE" id="PS51903">
    <property type="entry name" value="CLP_R"/>
    <property type="match status" value="1"/>
</dbReference>
<feature type="coiled-coil region" evidence="8">
    <location>
        <begin position="413"/>
        <end position="501"/>
    </location>
</feature>
<comment type="similarity">
    <text evidence="1">Belongs to the ClpA/ClpB family.</text>
</comment>
<sequence length="898" mass="101151">MNGHNFTIKAQEALQRAHEIAIERGHQQIEPLHLLASVLADADSAAAAVLENMGVSLDEARERIRRALGSLPRIMVNVPFGQVYLTPELARILERAKKEAERMSDEFISVEHLFLALLDTPSRAREALTSLRGADGAALSYELVEKALKNIRGSDRVTDERPETKYKVLERYARNLTELARKEKLDPVIGRDAEIRRLMQVLSRRTKNNPVLIGEAGVGKTAIVEGLAQRIASGDVPESLREKELVAIDLGALVAGTKYRGEFEDRLKAVLREIDRAAGKFLLFIDELHTLVGAGAAEGAIDASNMLKPALARGELHAIGATTLKEYQQHIEKDPALARRFQPIYVVEPSEEDTIAILRGIREKYELHHGVRITDVAIVSAARLSARYITDRFLPDKAVDLIDEAASGLRLEIESEPEELDKLRREARRLEMEMAALKREEKDRDTKERLKEARLRLANVREELETFETRWRSEREALAAMKSKRREIEHIRQEAEIAERSGDLERAAELRYGRIPALEQELRKAEEGLNRIPESRRILREEISEESIAQVVSRWTGVPVTKLLATEAEKLLHLEKDIATRVIGQEEAIGVVSNALRRARAGIAEPTRPMGSFIFLGPTGVGKTELARALAEVLFDDREAIIRLDMSEYMEPHAVSKMIGSPPGYIGYEEGGQFTELIRHRPYSVVLFDEIEKAHPDVFNVMLQVLDDGRLTDSKGRTASFKNTIIIMTSNVGSEFAHKMQEFGFSSEEEAEVEHQQSMLKDRIKEALRERFKPEFVNRLDAVIVFNTLTRENILRIVDLQLERIQMRLRDRHVTLSVSPQAKALLAERGFDPQYGARPLKRVIETDVLDVLAKKLIAGEVHDGAKVHVDVKNGGITIAAAAQRRHKSSRKHLASSRR</sequence>
<dbReference type="Gene3D" id="3.40.50.300">
    <property type="entry name" value="P-loop containing nucleotide triphosphate hydrolases"/>
    <property type="match status" value="3"/>
</dbReference>
<dbReference type="STRING" id="1802362.A2806_03775"/>
<dbReference type="InterPro" id="IPR027417">
    <property type="entry name" value="P-loop_NTPase"/>
</dbReference>
<dbReference type="Pfam" id="PF02861">
    <property type="entry name" value="Clp_N"/>
    <property type="match status" value="1"/>
</dbReference>
<dbReference type="PANTHER" id="PTHR11638:SF18">
    <property type="entry name" value="HEAT SHOCK PROTEIN 104"/>
    <property type="match status" value="1"/>
</dbReference>
<dbReference type="PANTHER" id="PTHR11638">
    <property type="entry name" value="ATP-DEPENDENT CLP PROTEASE"/>
    <property type="match status" value="1"/>
</dbReference>
<organism evidence="10 11">
    <name type="scientific">Candidatus Terrybacteria bacterium RIFCSPHIGHO2_01_FULL_48_17</name>
    <dbReference type="NCBI Taxonomy" id="1802362"/>
    <lineage>
        <taxon>Bacteria</taxon>
        <taxon>Candidatus Terryibacteriota</taxon>
    </lineage>
</organism>
<evidence type="ECO:0000313" key="10">
    <source>
        <dbReference type="EMBL" id="OHA48052.1"/>
    </source>
</evidence>
<keyword evidence="8" id="KW-0175">Coiled coil</keyword>
<dbReference type="EMBL" id="MHSS01000009">
    <property type="protein sequence ID" value="OHA48052.1"/>
    <property type="molecule type" value="Genomic_DNA"/>
</dbReference>
<dbReference type="SMART" id="SM00382">
    <property type="entry name" value="AAA"/>
    <property type="match status" value="2"/>
</dbReference>
<dbReference type="InterPro" id="IPR003593">
    <property type="entry name" value="AAA+_ATPase"/>
</dbReference>
<dbReference type="InterPro" id="IPR019489">
    <property type="entry name" value="Clp_ATPase_C"/>
</dbReference>
<evidence type="ECO:0000256" key="4">
    <source>
        <dbReference type="ARBA" id="ARBA00022840"/>
    </source>
</evidence>
<dbReference type="SUPFAM" id="SSF52540">
    <property type="entry name" value="P-loop containing nucleoside triphosphate hydrolases"/>
    <property type="match status" value="2"/>
</dbReference>
<evidence type="ECO:0000256" key="8">
    <source>
        <dbReference type="SAM" id="Coils"/>
    </source>
</evidence>
<evidence type="ECO:0000256" key="2">
    <source>
        <dbReference type="ARBA" id="ARBA00022737"/>
    </source>
</evidence>
<dbReference type="PRINTS" id="PR00300">
    <property type="entry name" value="CLPPROTEASEA"/>
</dbReference>
<dbReference type="PROSITE" id="PS00870">
    <property type="entry name" value="CLPAB_1"/>
    <property type="match status" value="1"/>
</dbReference>
<dbReference type="FunFam" id="3.40.50.300:FF:000025">
    <property type="entry name" value="ATP-dependent Clp protease subunit"/>
    <property type="match status" value="1"/>
</dbReference>
<dbReference type="AlphaFoldDB" id="A0A1G2PKC0"/>
<dbReference type="GO" id="GO:0005524">
    <property type="term" value="F:ATP binding"/>
    <property type="evidence" value="ECO:0007669"/>
    <property type="project" value="UniProtKB-KW"/>
</dbReference>
<dbReference type="GO" id="GO:0005737">
    <property type="term" value="C:cytoplasm"/>
    <property type="evidence" value="ECO:0007669"/>
    <property type="project" value="TreeGrafter"/>
</dbReference>
<comment type="caution">
    <text evidence="10">The sequence shown here is derived from an EMBL/GenBank/DDBJ whole genome shotgun (WGS) entry which is preliminary data.</text>
</comment>
<dbReference type="GO" id="GO:0016887">
    <property type="term" value="F:ATP hydrolysis activity"/>
    <property type="evidence" value="ECO:0007669"/>
    <property type="project" value="InterPro"/>
</dbReference>
<dbReference type="CDD" id="cd19499">
    <property type="entry name" value="RecA-like_ClpB_Hsp104-like"/>
    <property type="match status" value="1"/>
</dbReference>
<dbReference type="FunFam" id="3.40.50.300:FF:000120">
    <property type="entry name" value="ATP-dependent chaperone ClpB"/>
    <property type="match status" value="1"/>
</dbReference>
<keyword evidence="5" id="KW-0143">Chaperone</keyword>
<reference evidence="10 11" key="1">
    <citation type="journal article" date="2016" name="Nat. Commun.">
        <title>Thousands of microbial genomes shed light on interconnected biogeochemical processes in an aquifer system.</title>
        <authorList>
            <person name="Anantharaman K."/>
            <person name="Brown C.T."/>
            <person name="Hug L.A."/>
            <person name="Sharon I."/>
            <person name="Castelle C.J."/>
            <person name="Probst A.J."/>
            <person name="Thomas B.C."/>
            <person name="Singh A."/>
            <person name="Wilkins M.J."/>
            <person name="Karaoz U."/>
            <person name="Brodie E.L."/>
            <person name="Williams K.H."/>
            <person name="Hubbard S.S."/>
            <person name="Banfield J.F."/>
        </authorList>
    </citation>
    <scope>NUCLEOTIDE SEQUENCE [LARGE SCALE GENOMIC DNA]</scope>
</reference>
<feature type="domain" description="Clp R" evidence="9">
    <location>
        <begin position="1"/>
        <end position="154"/>
    </location>
</feature>
<keyword evidence="4" id="KW-0067">ATP-binding</keyword>
<evidence type="ECO:0000256" key="1">
    <source>
        <dbReference type="ARBA" id="ARBA00008675"/>
    </source>
</evidence>
<dbReference type="InterPro" id="IPR018368">
    <property type="entry name" value="ClpA/B_CS1"/>
</dbReference>
<name>A0A1G2PKC0_9BACT</name>
<dbReference type="Pfam" id="PF07724">
    <property type="entry name" value="AAA_2"/>
    <property type="match status" value="1"/>
</dbReference>
<evidence type="ECO:0000256" key="6">
    <source>
        <dbReference type="ARBA" id="ARBA00026057"/>
    </source>
</evidence>
<dbReference type="InterPro" id="IPR050130">
    <property type="entry name" value="ClpA_ClpB"/>
</dbReference>
<dbReference type="InterPro" id="IPR041546">
    <property type="entry name" value="ClpA/ClpB_AAA_lid"/>
</dbReference>
<evidence type="ECO:0000259" key="9">
    <source>
        <dbReference type="PROSITE" id="PS51903"/>
    </source>
</evidence>
<dbReference type="SMART" id="SM01086">
    <property type="entry name" value="ClpB_D2-small"/>
    <property type="match status" value="1"/>
</dbReference>
<dbReference type="Gene3D" id="1.10.1780.10">
    <property type="entry name" value="Clp, N-terminal domain"/>
    <property type="match status" value="1"/>
</dbReference>
<dbReference type="InterPro" id="IPR003959">
    <property type="entry name" value="ATPase_AAA_core"/>
</dbReference>
<protein>
    <submittedName>
        <fullName evidence="10">ATP-dependent chaperone ClpB</fullName>
    </submittedName>
</protein>
<dbReference type="InterPro" id="IPR004176">
    <property type="entry name" value="Clp_R_N"/>
</dbReference>
<evidence type="ECO:0000256" key="5">
    <source>
        <dbReference type="ARBA" id="ARBA00023186"/>
    </source>
</evidence>
<comment type="subunit">
    <text evidence="6">Homohexamer. The oligomerization is ATP-dependent.</text>
</comment>
<dbReference type="Pfam" id="PF17871">
    <property type="entry name" value="AAA_lid_9"/>
    <property type="match status" value="1"/>
</dbReference>
<dbReference type="GO" id="GO:0034605">
    <property type="term" value="P:cellular response to heat"/>
    <property type="evidence" value="ECO:0007669"/>
    <property type="project" value="TreeGrafter"/>
</dbReference>
<accession>A0A1G2PKC0</accession>
<dbReference type="InterPro" id="IPR036628">
    <property type="entry name" value="Clp_N_dom_sf"/>
</dbReference>
<dbReference type="Pfam" id="PF00004">
    <property type="entry name" value="AAA"/>
    <property type="match status" value="1"/>
</dbReference>
<dbReference type="InterPro" id="IPR001270">
    <property type="entry name" value="ClpA/B"/>
</dbReference>
<keyword evidence="3" id="KW-0547">Nucleotide-binding</keyword>
<evidence type="ECO:0000256" key="7">
    <source>
        <dbReference type="PROSITE-ProRule" id="PRU01251"/>
    </source>
</evidence>
<dbReference type="CDD" id="cd00009">
    <property type="entry name" value="AAA"/>
    <property type="match status" value="1"/>
</dbReference>
<proteinExistence type="inferred from homology"/>
<dbReference type="Pfam" id="PF10431">
    <property type="entry name" value="ClpB_D2-small"/>
    <property type="match status" value="1"/>
</dbReference>
<evidence type="ECO:0000256" key="3">
    <source>
        <dbReference type="ARBA" id="ARBA00022741"/>
    </source>
</evidence>
<evidence type="ECO:0000313" key="11">
    <source>
        <dbReference type="Proteomes" id="UP000177629"/>
    </source>
</evidence>
<keyword evidence="2 7" id="KW-0677">Repeat</keyword>
<dbReference type="SUPFAM" id="SSF81923">
    <property type="entry name" value="Double Clp-N motif"/>
    <property type="match status" value="1"/>
</dbReference>